<dbReference type="Proteomes" id="UP000332933">
    <property type="component" value="Unassembled WGS sequence"/>
</dbReference>
<gene>
    <name evidence="3" type="primary">Aste57867_4225</name>
    <name evidence="2" type="ORF">As57867_004214</name>
    <name evidence="3" type="ORF">ASTE57867_4225</name>
</gene>
<sequence>MVSSQRVVHPVRPMGSSKAALQANVASTGPLAETLLPAQYCASDKCTFTWFQDPIPRGTAVTHGLDFKVYDYLQMLLNVFDPKPINFCPDCAAALTLEQKRACIGFDGTWSILGSSRAEKFALFNAYIRLSNEGALELVLSLLCFPILAPLVALPATNCLVPRSLVKLWKSMPWLHCLLSCVYIWSVYFAIVVSMPFVTQAVFWGLLELYTVYLLFVGLAAATTLRQHQSSADNSAAYGTFLALQAIIFPSACLLIPLNFIWSIPHAHLIALASPNTMTTAASLRLVDTHDTPIEASLLPGHFASSHVMTPIAARLRKWAIGLWFVVTCTMGLNMTFLFSWTTWVLPTTQIGFPGVNQLLKSPANVDYSIHGSIGPLCASVSSNTVQAVWNLQLSPTPSAMNGLPRMSLSFVHPSTSSSPLVYRIDGATDIGVLAQSGTTVQFIPTDGQAYLSFLGTFAGADCAALATYIPTVTSTYDAVSIQQFTNSVVPTLTSRVVAPIPGYLVTKFLFETCFIAQCVCTCTLAIWTLWLKFDAIAKDGLHVPLSDVTIKIDLTKRANLATWFKLRCAIASTTKLYAAFVQALMPLAMVQCAIAVGGLAVYCLTGNAPMPTYYLLLTALASSLSILIYLLPLSFVVSLQANHAVYLRQLRLKLHSDKATTEIDPGLADYLGMLIEKIENDDDRIEYWGMELTTAKLVSLSVSLGSGVSFLLTKSVQFNWSDYNPCYISY</sequence>
<evidence type="ECO:0000313" key="4">
    <source>
        <dbReference type="Proteomes" id="UP000332933"/>
    </source>
</evidence>
<proteinExistence type="predicted"/>
<protein>
    <submittedName>
        <fullName evidence="3">Aste57867_4225 protein</fullName>
    </submittedName>
</protein>
<keyword evidence="1" id="KW-1133">Transmembrane helix</keyword>
<feature type="transmembrane region" description="Helical" evidence="1">
    <location>
        <begin position="138"/>
        <end position="161"/>
    </location>
</feature>
<reference evidence="3 4" key="1">
    <citation type="submission" date="2019-03" db="EMBL/GenBank/DDBJ databases">
        <authorList>
            <person name="Gaulin E."/>
            <person name="Dumas B."/>
        </authorList>
    </citation>
    <scope>NUCLEOTIDE SEQUENCE [LARGE SCALE GENOMIC DNA]</scope>
    <source>
        <strain evidence="3">CBS 568.67</strain>
    </source>
</reference>
<organism evidence="3 4">
    <name type="scientific">Aphanomyces stellatus</name>
    <dbReference type="NCBI Taxonomy" id="120398"/>
    <lineage>
        <taxon>Eukaryota</taxon>
        <taxon>Sar</taxon>
        <taxon>Stramenopiles</taxon>
        <taxon>Oomycota</taxon>
        <taxon>Saprolegniomycetes</taxon>
        <taxon>Saprolegniales</taxon>
        <taxon>Verrucalvaceae</taxon>
        <taxon>Aphanomyces</taxon>
    </lineage>
</organism>
<evidence type="ECO:0000313" key="3">
    <source>
        <dbReference type="EMBL" id="VFT81342.1"/>
    </source>
</evidence>
<dbReference type="AlphaFoldDB" id="A0A485KFJ6"/>
<accession>A0A485KFJ6</accession>
<keyword evidence="4" id="KW-1185">Reference proteome</keyword>
<keyword evidence="1" id="KW-0472">Membrane</keyword>
<dbReference type="EMBL" id="VJMH01000943">
    <property type="protein sequence ID" value="KAF0713753.1"/>
    <property type="molecule type" value="Genomic_DNA"/>
</dbReference>
<keyword evidence="1" id="KW-0812">Transmembrane</keyword>
<evidence type="ECO:0000256" key="1">
    <source>
        <dbReference type="SAM" id="Phobius"/>
    </source>
</evidence>
<name>A0A485KFJ6_9STRA</name>
<feature type="transmembrane region" description="Helical" evidence="1">
    <location>
        <begin position="201"/>
        <end position="225"/>
    </location>
</feature>
<evidence type="ECO:0000313" key="2">
    <source>
        <dbReference type="EMBL" id="KAF0713753.1"/>
    </source>
</evidence>
<feature type="transmembrane region" description="Helical" evidence="1">
    <location>
        <begin position="577"/>
        <end position="602"/>
    </location>
</feature>
<feature type="transmembrane region" description="Helical" evidence="1">
    <location>
        <begin position="173"/>
        <end position="195"/>
    </location>
</feature>
<feature type="transmembrane region" description="Helical" evidence="1">
    <location>
        <begin position="237"/>
        <end position="262"/>
    </location>
</feature>
<feature type="transmembrane region" description="Helical" evidence="1">
    <location>
        <begin position="319"/>
        <end position="341"/>
    </location>
</feature>
<reference evidence="2" key="2">
    <citation type="submission" date="2019-06" db="EMBL/GenBank/DDBJ databases">
        <title>Genomics analysis of Aphanomyces spp. identifies a new class of oomycete effector associated with host adaptation.</title>
        <authorList>
            <person name="Gaulin E."/>
        </authorList>
    </citation>
    <scope>NUCLEOTIDE SEQUENCE</scope>
    <source>
        <strain evidence="2">CBS 578.67</strain>
    </source>
</reference>
<dbReference type="OrthoDB" id="73249at2759"/>
<feature type="transmembrane region" description="Helical" evidence="1">
    <location>
        <begin position="614"/>
        <end position="640"/>
    </location>
</feature>
<dbReference type="EMBL" id="CAADRA010000943">
    <property type="protein sequence ID" value="VFT81342.1"/>
    <property type="molecule type" value="Genomic_DNA"/>
</dbReference>